<protein>
    <submittedName>
        <fullName evidence="2">DUF1599 domain-containing protein</fullName>
    </submittedName>
</protein>
<accession>A0ABS9MFC7</accession>
<organism evidence="2 3">
    <name type="scientific">Intestinimonas massiliensis</name>
    <name type="common">ex Afouda et al. 2020</name>
    <dbReference type="NCBI Taxonomy" id="1673721"/>
    <lineage>
        <taxon>Bacteria</taxon>
        <taxon>Bacillati</taxon>
        <taxon>Bacillota</taxon>
        <taxon>Clostridia</taxon>
        <taxon>Eubacteriales</taxon>
        <taxon>Intestinimonas</taxon>
    </lineage>
</organism>
<dbReference type="Pfam" id="PF07659">
    <property type="entry name" value="DUF1599"/>
    <property type="match status" value="1"/>
</dbReference>
<feature type="domain" description="Nucleotide modification associated" evidence="1">
    <location>
        <begin position="109"/>
        <end position="174"/>
    </location>
</feature>
<keyword evidence="3" id="KW-1185">Reference proteome</keyword>
<dbReference type="Proteomes" id="UP001200313">
    <property type="component" value="Unassembled WGS sequence"/>
</dbReference>
<dbReference type="InterPro" id="IPR011630">
    <property type="entry name" value="DUF1599"/>
</dbReference>
<dbReference type="EMBL" id="JAKNJB010000069">
    <property type="protein sequence ID" value="MCG4529210.1"/>
    <property type="molecule type" value="Genomic_DNA"/>
</dbReference>
<comment type="caution">
    <text evidence="2">The sequence shown here is derived from an EMBL/GenBank/DDBJ whole genome shotgun (WGS) entry which is preliminary data.</text>
</comment>
<evidence type="ECO:0000259" key="1">
    <source>
        <dbReference type="Pfam" id="PF07659"/>
    </source>
</evidence>
<name>A0ABS9MFC7_9FIRM</name>
<proteinExistence type="predicted"/>
<sequence length="218" mass="24816">MLENEIRHAAICEEVNRAYKQGAGKEFHETFHGFRDRNDAIKMSRSLLGLNLDMFKKMSRIRDFKAARGALVALANQAMMIIIELDSKPIEKDNHGALCKELQELYHRKNLDYGDSFHLSFLEEGLAMPRIRLGDKYLRFKTLIGGEKPRVSDESIRDTLIDLANYSIMTIMELDQAMSTGAGKREAFLRAAERVSSAPVTVVDPKQEEEQLQPWVDG</sequence>
<gene>
    <name evidence="2" type="ORF">L0P79_19480</name>
</gene>
<evidence type="ECO:0000313" key="3">
    <source>
        <dbReference type="Proteomes" id="UP001200313"/>
    </source>
</evidence>
<evidence type="ECO:0000313" key="2">
    <source>
        <dbReference type="EMBL" id="MCG4529210.1"/>
    </source>
</evidence>
<reference evidence="2 3" key="1">
    <citation type="submission" date="2022-01" db="EMBL/GenBank/DDBJ databases">
        <title>Collection of gut derived symbiotic bacterial strains cultured from healthy donors.</title>
        <authorList>
            <person name="Lin H."/>
            <person name="Kohout C."/>
            <person name="Waligurski E."/>
            <person name="Pamer E.G."/>
        </authorList>
    </citation>
    <scope>NUCLEOTIDE SEQUENCE [LARGE SCALE GENOMIC DNA]</scope>
    <source>
        <strain evidence="2 3">DFI.3.7</strain>
    </source>
</reference>
<dbReference type="RefSeq" id="WP_238075466.1">
    <property type="nucleotide sequence ID" value="NZ_JAKNJB010000069.1"/>
</dbReference>